<evidence type="ECO:0008006" key="4">
    <source>
        <dbReference type="Google" id="ProtNLM"/>
    </source>
</evidence>
<evidence type="ECO:0000313" key="3">
    <source>
        <dbReference type="Proteomes" id="UP000011885"/>
    </source>
</evidence>
<sequence>MANLVEEIRMHGLLHPVVVDANGLLLDGRNRLSACYLLGIELTEDNIQVTAASADAIANSNYARRHLTRDQRVMFALRKLEDAREKAKTRKAEGAKRGRRNRRAAPTVGAKNATNEKYSRRTPKAIEKVAKEEQVPRNELLLAEKLKTRNPELAEEVKDGRKNLEAAAREAGLKPNVSKKTRTAKRKTSSRKANAKSKSKTSAVSSVFSDESTTIVDRSDYIRQIDCGETSVVHHPAIPLPTIVYQADGSWIVEPLGESGTLKRKTKSDAIAQAIASILKQVNVSR</sequence>
<feature type="compositionally biased region" description="Basic residues" evidence="1">
    <location>
        <begin position="177"/>
        <end position="199"/>
    </location>
</feature>
<dbReference type="AlphaFoldDB" id="M5UQN0"/>
<dbReference type="InterPro" id="IPR036086">
    <property type="entry name" value="ParB/Sulfiredoxin_sf"/>
</dbReference>
<reference evidence="2 3" key="1">
    <citation type="journal article" date="2013" name="Mar. Genomics">
        <title>Expression of sulfatases in Rhodopirellula baltica and the diversity of sulfatases in the genus Rhodopirellula.</title>
        <authorList>
            <person name="Wegner C.E."/>
            <person name="Richter-Heitmann T."/>
            <person name="Klindworth A."/>
            <person name="Klockow C."/>
            <person name="Richter M."/>
            <person name="Achstetter T."/>
            <person name="Glockner F.O."/>
            <person name="Harder J."/>
        </authorList>
    </citation>
    <scope>NUCLEOTIDE SEQUENCE [LARGE SCALE GENOMIC DNA]</scope>
    <source>
        <strain evidence="2 3">SM41</strain>
    </source>
</reference>
<name>M5UQN0_9BACT</name>
<feature type="region of interest" description="Disordered" evidence="1">
    <location>
        <begin position="86"/>
        <end position="119"/>
    </location>
</feature>
<proteinExistence type="predicted"/>
<protein>
    <recommendedName>
        <fullName evidence="4">ParB/Sulfiredoxin domain-containing protein</fullName>
    </recommendedName>
</protein>
<accession>M5UQN0</accession>
<dbReference type="Proteomes" id="UP000011885">
    <property type="component" value="Unassembled WGS sequence"/>
</dbReference>
<evidence type="ECO:0000256" key="1">
    <source>
        <dbReference type="SAM" id="MobiDB-lite"/>
    </source>
</evidence>
<dbReference type="SUPFAM" id="SSF110849">
    <property type="entry name" value="ParB/Sulfiredoxin"/>
    <property type="match status" value="1"/>
</dbReference>
<keyword evidence="3" id="KW-1185">Reference proteome</keyword>
<evidence type="ECO:0000313" key="2">
    <source>
        <dbReference type="EMBL" id="EMI58293.1"/>
    </source>
</evidence>
<organism evidence="2 3">
    <name type="scientific">Rhodopirellula sallentina SM41</name>
    <dbReference type="NCBI Taxonomy" id="1263870"/>
    <lineage>
        <taxon>Bacteria</taxon>
        <taxon>Pseudomonadati</taxon>
        <taxon>Planctomycetota</taxon>
        <taxon>Planctomycetia</taxon>
        <taxon>Pirellulales</taxon>
        <taxon>Pirellulaceae</taxon>
        <taxon>Rhodopirellula</taxon>
    </lineage>
</organism>
<dbReference type="EMBL" id="ANOH01000022">
    <property type="protein sequence ID" value="EMI58293.1"/>
    <property type="molecule type" value="Genomic_DNA"/>
</dbReference>
<dbReference type="RefSeq" id="WP_008673582.1">
    <property type="nucleotide sequence ID" value="NZ_ANOH01000022.1"/>
</dbReference>
<comment type="caution">
    <text evidence="2">The sequence shown here is derived from an EMBL/GenBank/DDBJ whole genome shotgun (WGS) entry which is preliminary data.</text>
</comment>
<feature type="region of interest" description="Disordered" evidence="1">
    <location>
        <begin position="169"/>
        <end position="202"/>
    </location>
</feature>
<dbReference type="PATRIC" id="fig|1263870.3.peg.286"/>
<feature type="compositionally biased region" description="Basic and acidic residues" evidence="1">
    <location>
        <begin position="86"/>
        <end position="96"/>
    </location>
</feature>
<gene>
    <name evidence="2" type="ORF">RSSM_00262</name>
</gene>